<dbReference type="RefSeq" id="WP_250584536.1">
    <property type="nucleotide sequence ID" value="NZ_JAKRVX010000004.1"/>
</dbReference>
<dbReference type="InterPro" id="IPR013783">
    <property type="entry name" value="Ig-like_fold"/>
</dbReference>
<dbReference type="InterPro" id="IPR011050">
    <property type="entry name" value="Pectin_lyase_fold/virulence"/>
</dbReference>
<dbReference type="InterPro" id="IPR011635">
    <property type="entry name" value="CARDB"/>
</dbReference>
<dbReference type="SUPFAM" id="SSF51126">
    <property type="entry name" value="Pectin lyase-like"/>
    <property type="match status" value="7"/>
</dbReference>
<dbReference type="InterPro" id="IPR007742">
    <property type="entry name" value="NosD_dom"/>
</dbReference>
<dbReference type="SMART" id="SM00710">
    <property type="entry name" value="PbH1"/>
    <property type="match status" value="41"/>
</dbReference>
<accession>A0AAE3FXX4</accession>
<dbReference type="Pfam" id="PF07705">
    <property type="entry name" value="CARDB"/>
    <property type="match status" value="2"/>
</dbReference>
<evidence type="ECO:0000313" key="10">
    <source>
        <dbReference type="Proteomes" id="UP001203207"/>
    </source>
</evidence>
<feature type="domain" description="Right handed beta helix" evidence="8">
    <location>
        <begin position="385"/>
        <end position="526"/>
    </location>
</feature>
<dbReference type="PANTHER" id="PTHR22990">
    <property type="entry name" value="F-BOX ONLY PROTEIN"/>
    <property type="match status" value="1"/>
</dbReference>
<feature type="domain" description="CARDB" evidence="7">
    <location>
        <begin position="1111"/>
        <end position="1192"/>
    </location>
</feature>
<keyword evidence="10" id="KW-1185">Reference proteome</keyword>
<comment type="caution">
    <text evidence="9">The sequence shown here is derived from an EMBL/GenBank/DDBJ whole genome shotgun (WGS) entry which is preliminary data.</text>
</comment>
<dbReference type="PANTHER" id="PTHR22990:SF15">
    <property type="entry name" value="F-BOX ONLY PROTEIN 10"/>
    <property type="match status" value="1"/>
</dbReference>
<evidence type="ECO:0000256" key="2">
    <source>
        <dbReference type="ARBA" id="ARBA00022737"/>
    </source>
</evidence>
<feature type="domain" description="Periplasmic copper-binding protein NosD beta helix" evidence="6">
    <location>
        <begin position="83"/>
        <end position="256"/>
    </location>
</feature>
<dbReference type="InterPro" id="IPR012334">
    <property type="entry name" value="Pectin_lyas_fold"/>
</dbReference>
<evidence type="ECO:0000256" key="1">
    <source>
        <dbReference type="ARBA" id="ARBA00004906"/>
    </source>
</evidence>
<keyword evidence="5" id="KW-0812">Transmembrane</keyword>
<reference evidence="9" key="1">
    <citation type="journal article" date="2022" name="Syst. Appl. Microbiol.">
        <title>Natronocalculus amylovorans gen. nov., sp. nov., and Natranaeroarchaeum aerophilus sp. nov., dominant culturable amylolytic natronoarchaea from hypersaline soda lakes in southwestern Siberia.</title>
        <authorList>
            <person name="Sorokin D.Y."/>
            <person name="Elcheninov A.G."/>
            <person name="Khizhniak T.V."/>
            <person name="Koenen M."/>
            <person name="Bale N.J."/>
            <person name="Damste J.S.S."/>
            <person name="Kublanov I.V."/>
        </authorList>
    </citation>
    <scope>NUCLEOTIDE SEQUENCE</scope>
    <source>
        <strain evidence="9">AArc-St2</strain>
    </source>
</reference>
<feature type="region of interest" description="Disordered" evidence="4">
    <location>
        <begin position="3591"/>
        <end position="3642"/>
    </location>
</feature>
<feature type="transmembrane region" description="Helical" evidence="5">
    <location>
        <begin position="36"/>
        <end position="56"/>
    </location>
</feature>
<feature type="domain" description="Right handed beta helix" evidence="8">
    <location>
        <begin position="834"/>
        <end position="987"/>
    </location>
</feature>
<dbReference type="InterPro" id="IPR022441">
    <property type="entry name" value="Para_beta_helix_rpt-2"/>
</dbReference>
<evidence type="ECO:0000313" key="9">
    <source>
        <dbReference type="EMBL" id="MCL9817433.1"/>
    </source>
</evidence>
<keyword evidence="5" id="KW-0472">Membrane</keyword>
<evidence type="ECO:0000256" key="4">
    <source>
        <dbReference type="SAM" id="MobiDB-lite"/>
    </source>
</evidence>
<sequence length="3671" mass="383466">MNQEKRISGLFDVFTTHSIPLLLRRPKRSTVETKQLFAIVFSILLLGSGMFPFVMVGDARAQSSSCDFVVPTHSSIQDRLTAASPGDTVCVDSGFYSGELVIDTPGVTLQSSSTQSQPVLSGSASGTAITIDGADNVTVRGFEIRGYDTAFSVESSPNATLVSNSILENSWAIRDRDTPSHDLTITDNFIQDNSIRAISIEGSDRTQIIGNHIAENSGSASGQGYAIYIRGGSGGAGVVIEENTITAHDIGISIWTPDAVIRDNTITDHSNTAINLRTGLSGQNGHDALIEGNSLDNDGTNIAARSIRNPEIRNNTLFGSGTDIDFEFVRDAIITDNEMITGVMIDGSSRSHFDHEITGNTIGGAPLVYLNGETAPTIPSTAGQIIVYDSTDVTITELTIDSLAVGIQVAYSSDVTISNNTIAQTAGPAILLRDASGATIEHNIVTHPLRSAGSSDAAISVSGSPGATIAHNEVSDSEGRSIAVTGSANAEIHSNTLVDNYDGAFISNSDSATVSDNVITGTHHGGGSVGNFRSAILVTGSEGIRFERNHIYDNAGNGIHDNRGQGSQNAVMRDNIITGNGNDGFYWGNSRGATFSNNTVSDNDRRGIFGPTQATVTDNTVTNNGGAGIDVSHDAHVSHNEVENNGGHGVEANARSVVQDNRITNNGGSGIFFRYFDGQIVRNNTVGGHQVDLVIFETEEVTVVDNTFETGVQLLSSSNPYTTLEEDLTTHSFSGNTVAGKDLYYVDGETAPTIPADIGQLIIVNATNVVVSDLSFDGVTAPIQIAFSEVTVTNNTITNSAGSAIQRGGSLTLWASDDAVVSANTVTESAATSIRIVESDRVELTNNTIIDSDRGGILFEGATNASIVDTLIRGTTFRGIDAERSHGASLEHVTVRDTGNDGVYFTSSDGVTVQDSTIERNSGHGLYLSGSDVTVEQNTIAANEGHGIATGTVPTITIAENTITDNDDTGISVGGTSATGVTVTENEVHRNDIGLRVTNDAHVTNNSITGHSSSAIQISFNPDDIVITNNELSNNGVGIEYERATWSSSEPVTATNNWWGAESGPSGGVTDPATGVIATGDGDIVDQNVRFDPWLTTSQPDDETDSSFFAVAITTTNSPVIPGADLTVSVTVTNTGAEDGTQTIYLEDISGTVVDSRSVSLSAAESVDETLTWSTDESTETEGDITVRSDNDEATQRVRLAAIGAETEIAACTVITTPGEYTLTGDLSGSQTCIQIAASDVTLDGMGHTIQGHDLVSGTQYGIHVYNPDERVTNVTVTNLTVDGWTFGVRLQDTDESTVSNVTAQHSGSGVSLLRAHANEFVNISARENRYRGILISGSTQNTFTEIAVVDNEIDSSWLTARGTVYLSGSSNNVFDQLTATRGGVGVRVLSGTGNSFTNITTTDTRFHGIEIHSHNHEFENVAVTGSGWEGIRVAEANNNQFRNVNTSYNDGSGIRLAGSTRGSPASSGNTLLNITAIGNDPSGVALSVANNNELHNLTLDSNVGISLDLSSRAQGNVIDNVTIVDGGSSAVQFGPDSVANTVRNSTVTDTNGVVLSFRASVSGENTGNIVSDMTVSNSGTAFVSSWGATSNTVTRMTYDDVTVSFRAQDVAIMGTDSLNELPASVEPIGAYLDIIAGPQSPVDTYDPRVEYLQFYYEDADSSGLNEDSLRVWRLNETWNSPSAESYSSGVNTTANYVYAENITGFSTFGVFGEQLAAELEIQSASVNTTETASGSDILVSATVENVGPEAGELTVPLSINGTIADTQTVTLDPSETEVITFTHTLTDPGTYSVAIGNTEAGTVTVLEQADIILYRGSVDSVVTPDEEVTVTGDLYNRGGVSGEYTVLLNISGETVADTTVTVEPGIDRGAVSLEWTPTIEDLAGEDRIEVDVYLNDFFVKTVAVENQYSDINVIAASVSEVEVVHGEEPYVIGSIYQAGTIDGPEVIKLNATDESGNTETIGQQEVTLSPAFYHLGAINITATFDGPGTYELTLGDRSAGTIEVLEAVSDIQVIAASRSTDEVIENEEFYVIGSIYQAGTIDGPQNTTLNATPVGGGETIELGVDADRTLAPGFYHLGAINLTATIDTPGTYELTLGDRDAGTIEVIAASSDIQVIAASRSTDEVLENEEFYVVGSIYQAGNIDGPQDTILTATPIDGGESIELGVDEERTLSPGFYHLGAINMTATIDTPGTYELTLGDRSAGTIEVIEAVSDIQVIAASRSTDEALENEPFYVIGSIYQAGNIDGPQDISLTATPTDGGDPIEIAVDEDRTLSPGFYHLGAINLTATIDTPGTYDIELGGRDAGTIEVIEAVSDIQVIAASASEDTIVEGDSFHTIGSIYQAGTIDGPQDISLTATPTDGGSPIELGTDKDRMLSPGFYHLGAINMTATIDEPGTYEITLGDRSAGEIVVEAAVSDIQVISGSVSEMSLTVGEEFYTVGSIYQAGNIDGPQDITLTATPTDGGETIELATAEAVLSPGFYHLGALNISATIDEPGQYELTLGDRVVGTVGVDESPSDIQVIAASLSEIEKIEGEDAYVVGSIYQNGTANGGEPLSEEITLRATPTDGGETIELGSQTVSLSPGFYHLGALNISFTIDEPGTYDLTLGEQDAGTIEVIEAVSDIRVIAASASEDTIVEGDSFHTIGSLYQGGTIDGPEDIALTATPTDGGDPIEIGLDEGRTLTPGFYHLGAVNLTATIDTPGTYDIELGGRNAGTIEVLEAVSDIQVIAASASEDTIVEGESFYTIGSLYQAGTVGGPEDIALTATPTDGGDPIEIGLAEDRTLAPGFYHLGAVNLTATLETPGTYEIRLGGRDAGTVEVLAAVSDIQVIAASASEDTIVQGESFYTIGSIYQAGTISGPEDIALTATPTDGGEPIELGLDDGRTLSPGFYHLGAINMTATIDEPGTYDIALGGRAAGTVEVLAAASDIRVIAASPSVTTTSVGSEFYVIGSLYQAGTIDGPEDISLTATPTDGGSPIELGVQDGVTLSPGFYHLGAINMTATFDSAGSYDLSLGDRSAGTVTVEPPVVEPQITNIDGYSSEFDPDRDVEVVYTNEDTLVSIMIDSDLAIDHATVRISSLQTSYVTSVDATHQGGDYWDATIPVDSILDDGLYELTVVAADVLGTGGMKDAAQLLAIDRDQPSLSVSITDVDSNDATVIVESSEPLSGTPTVEATVFVDGSQESADLVMDTSVTHGTTFTGTLSFDESGEYNVSATGVDRAGNEATDTASVTINTAFKLSAGEITLTNSGTQIIFDVKDDADNAIKSQELFLALSENTVNPHLDGGHTGVGFVSGELDGLFDTLIDDGIVEGITLSVAVDDAALPTGSAIEDVEMQYFDTETTAWSSVESTFQQVGGTTHVVADVPGFSTYGLVVPDTKPPTLTHVSPTDGDTLDSDLSEATVRFEYEDDLSGVNSSSIDLKINGVSVGGDADGATQINSEAATHTLSVTAGESYTATLTIEDKAGNAAEYETSFTVESADDDSESDTRPPSRPSASIDLSHIELSTSKATVGEPVNIAGTLENTGRTSGTYTATLSVDGTSIGTQTVTVPARDTVSVSFTHQFDTVGEYTLDIDGQVVTITVFEQEQTTGDHADSDDDATNTEVDPSTDDRGESETDETNTSQPVDEPGGVAGPDAVETDSVIPGFGITIVLVTIVLSALLLGRRRQ</sequence>
<comment type="pathway">
    <text evidence="1">Protein modification; protein ubiquitination.</text>
</comment>
<dbReference type="Pfam" id="PF05048">
    <property type="entry name" value="NosD"/>
    <property type="match status" value="1"/>
</dbReference>
<feature type="domain" description="CARDB" evidence="7">
    <location>
        <begin position="1719"/>
        <end position="1802"/>
    </location>
</feature>
<keyword evidence="2" id="KW-0677">Repeat</keyword>
<evidence type="ECO:0000256" key="5">
    <source>
        <dbReference type="SAM" id="Phobius"/>
    </source>
</evidence>
<evidence type="ECO:0000256" key="3">
    <source>
        <dbReference type="ARBA" id="ARBA00022786"/>
    </source>
</evidence>
<feature type="domain" description="Right handed beta helix" evidence="8">
    <location>
        <begin position="1262"/>
        <end position="1417"/>
    </location>
</feature>
<evidence type="ECO:0000259" key="8">
    <source>
        <dbReference type="Pfam" id="PF13229"/>
    </source>
</evidence>
<keyword evidence="3" id="KW-0833">Ubl conjugation pathway</keyword>
<gene>
    <name evidence="9" type="ORF">AArcSt2_10810</name>
</gene>
<name>A0AAE3FXX4_9EURY</name>
<organism evidence="9 10">
    <name type="scientific">Natronocalculus amylovorans</name>
    <dbReference type="NCBI Taxonomy" id="2917812"/>
    <lineage>
        <taxon>Archaea</taxon>
        <taxon>Methanobacteriati</taxon>
        <taxon>Methanobacteriota</taxon>
        <taxon>Stenosarchaea group</taxon>
        <taxon>Halobacteria</taxon>
        <taxon>Halobacteriales</taxon>
        <taxon>Haloferacaceae</taxon>
        <taxon>Natronocalculus</taxon>
    </lineage>
</organism>
<feature type="transmembrane region" description="Helical" evidence="5">
    <location>
        <begin position="3646"/>
        <end position="3666"/>
    </location>
</feature>
<dbReference type="EMBL" id="JAKRVX010000004">
    <property type="protein sequence ID" value="MCL9817433.1"/>
    <property type="molecule type" value="Genomic_DNA"/>
</dbReference>
<feature type="region of interest" description="Disordered" evidence="4">
    <location>
        <begin position="3478"/>
        <end position="3500"/>
    </location>
</feature>
<dbReference type="Gene3D" id="2.160.20.10">
    <property type="entry name" value="Single-stranded right-handed beta-helix, Pectin lyase-like"/>
    <property type="match status" value="7"/>
</dbReference>
<dbReference type="Pfam" id="PF13229">
    <property type="entry name" value="Beta_helix"/>
    <property type="match status" value="4"/>
</dbReference>
<dbReference type="Gene3D" id="2.60.40.10">
    <property type="entry name" value="Immunoglobulins"/>
    <property type="match status" value="3"/>
</dbReference>
<dbReference type="InterPro" id="IPR051550">
    <property type="entry name" value="SCF-Subunits/Alg-Epimerases"/>
</dbReference>
<feature type="domain" description="Right handed beta helix" evidence="8">
    <location>
        <begin position="531"/>
        <end position="654"/>
    </location>
</feature>
<reference evidence="9" key="2">
    <citation type="submission" date="2022-02" db="EMBL/GenBank/DDBJ databases">
        <authorList>
            <person name="Elcheninov A.G."/>
            <person name="Sorokin D.Y."/>
            <person name="Kublanov I.V."/>
        </authorList>
    </citation>
    <scope>NUCLEOTIDE SEQUENCE</scope>
    <source>
        <strain evidence="9">AArc-St2</strain>
    </source>
</reference>
<dbReference type="InterPro" id="IPR006626">
    <property type="entry name" value="PbH1"/>
</dbReference>
<evidence type="ECO:0000259" key="6">
    <source>
        <dbReference type="Pfam" id="PF05048"/>
    </source>
</evidence>
<protein>
    <submittedName>
        <fullName evidence="9">Right-handed parallel beta-helix repeat-containing protein</fullName>
    </submittedName>
</protein>
<dbReference type="Proteomes" id="UP001203207">
    <property type="component" value="Unassembled WGS sequence"/>
</dbReference>
<dbReference type="NCBIfam" id="TIGR03804">
    <property type="entry name" value="para_beta_helix"/>
    <property type="match status" value="1"/>
</dbReference>
<evidence type="ECO:0000259" key="7">
    <source>
        <dbReference type="Pfam" id="PF07705"/>
    </source>
</evidence>
<keyword evidence="5" id="KW-1133">Transmembrane helix</keyword>
<dbReference type="InterPro" id="IPR039448">
    <property type="entry name" value="Beta_helix"/>
</dbReference>
<proteinExistence type="predicted"/>